<evidence type="ECO:0000256" key="1">
    <source>
        <dbReference type="SAM" id="MobiDB-lite"/>
    </source>
</evidence>
<proteinExistence type="predicted"/>
<gene>
    <name evidence="2" type="ORF">PBT88_10360</name>
</gene>
<name>A0ABY7NUJ8_9SPHN</name>
<evidence type="ECO:0000313" key="2">
    <source>
        <dbReference type="EMBL" id="WBO24465.1"/>
    </source>
</evidence>
<accession>A0ABY7NUJ8</accession>
<evidence type="ECO:0000313" key="3">
    <source>
        <dbReference type="Proteomes" id="UP001210865"/>
    </source>
</evidence>
<keyword evidence="3" id="KW-1185">Reference proteome</keyword>
<dbReference type="RefSeq" id="WP_270079087.1">
    <property type="nucleotide sequence ID" value="NZ_CP115174.1"/>
</dbReference>
<feature type="compositionally biased region" description="Pro residues" evidence="1">
    <location>
        <begin position="100"/>
        <end position="111"/>
    </location>
</feature>
<organism evidence="2 3">
    <name type="scientific">Sphingomonas abietis</name>
    <dbReference type="NCBI Taxonomy" id="3012344"/>
    <lineage>
        <taxon>Bacteria</taxon>
        <taxon>Pseudomonadati</taxon>
        <taxon>Pseudomonadota</taxon>
        <taxon>Alphaproteobacteria</taxon>
        <taxon>Sphingomonadales</taxon>
        <taxon>Sphingomonadaceae</taxon>
        <taxon>Sphingomonas</taxon>
    </lineage>
</organism>
<feature type="region of interest" description="Disordered" evidence="1">
    <location>
        <begin position="97"/>
        <end position="117"/>
    </location>
</feature>
<sequence>MASLWQPDEAFFDLIRDREVANVMLREVAGKKVADSNVTEKVKTQKDIIRDCLAGANDRPKVEGWVPKWLAFAPASYTARPFETLMRWKTVAPLLKGAPAPQPVPAEPPAPLAVAAE</sequence>
<dbReference type="Proteomes" id="UP001210865">
    <property type="component" value="Chromosome"/>
</dbReference>
<evidence type="ECO:0008006" key="4">
    <source>
        <dbReference type="Google" id="ProtNLM"/>
    </source>
</evidence>
<reference evidence="2 3" key="1">
    <citation type="submission" date="2022-12" db="EMBL/GenBank/DDBJ databases">
        <title>Sphingomonas abieness sp. nov., an endophytic bacterium isolated from Abies koreana.</title>
        <authorList>
            <person name="Jiang L."/>
            <person name="Lee J."/>
        </authorList>
    </citation>
    <scope>NUCLEOTIDE SEQUENCE [LARGE SCALE GENOMIC DNA]</scope>
    <source>
        <strain evidence="3">PAMB 00755</strain>
    </source>
</reference>
<dbReference type="EMBL" id="CP115174">
    <property type="protein sequence ID" value="WBO24465.1"/>
    <property type="molecule type" value="Genomic_DNA"/>
</dbReference>
<protein>
    <recommendedName>
        <fullName evidence="4">Chromosome partitioning protein ParB</fullName>
    </recommendedName>
</protein>